<dbReference type="EMBL" id="VBZC01000003">
    <property type="protein sequence ID" value="TLS47530.1"/>
    <property type="molecule type" value="Genomic_DNA"/>
</dbReference>
<keyword evidence="4" id="KW-1185">Reference proteome</keyword>
<dbReference type="AlphaFoldDB" id="A0A5R9G034"/>
<dbReference type="Proteomes" id="UP000305906">
    <property type="component" value="Unassembled WGS sequence"/>
</dbReference>
<feature type="transmembrane region" description="Helical" evidence="2">
    <location>
        <begin position="6"/>
        <end position="26"/>
    </location>
</feature>
<dbReference type="RefSeq" id="WP_138043533.1">
    <property type="nucleotide sequence ID" value="NZ_VBZC01000003.1"/>
</dbReference>
<feature type="compositionally biased region" description="Basic and acidic residues" evidence="1">
    <location>
        <begin position="70"/>
        <end position="86"/>
    </location>
</feature>
<name>A0A5R9G034_9ACTN</name>
<feature type="region of interest" description="Disordered" evidence="1">
    <location>
        <begin position="34"/>
        <end position="86"/>
    </location>
</feature>
<evidence type="ECO:0000313" key="3">
    <source>
        <dbReference type="EMBL" id="TLS47530.1"/>
    </source>
</evidence>
<organism evidence="3 4">
    <name type="scientific">Streptomyces montanus</name>
    <dbReference type="NCBI Taxonomy" id="2580423"/>
    <lineage>
        <taxon>Bacteria</taxon>
        <taxon>Bacillati</taxon>
        <taxon>Actinomycetota</taxon>
        <taxon>Actinomycetes</taxon>
        <taxon>Kitasatosporales</taxon>
        <taxon>Streptomycetaceae</taxon>
        <taxon>Streptomyces</taxon>
    </lineage>
</organism>
<evidence type="ECO:0000256" key="1">
    <source>
        <dbReference type="SAM" id="MobiDB-lite"/>
    </source>
</evidence>
<evidence type="ECO:0000256" key="2">
    <source>
        <dbReference type="SAM" id="Phobius"/>
    </source>
</evidence>
<evidence type="ECO:0000313" key="4">
    <source>
        <dbReference type="Proteomes" id="UP000305906"/>
    </source>
</evidence>
<feature type="compositionally biased region" description="Basic and acidic residues" evidence="1">
    <location>
        <begin position="45"/>
        <end position="55"/>
    </location>
</feature>
<protein>
    <submittedName>
        <fullName evidence="3">Uncharacterized protein</fullName>
    </submittedName>
</protein>
<accession>A0A5R9G034</accession>
<keyword evidence="2" id="KW-0812">Transmembrane</keyword>
<reference evidence="3 4" key="1">
    <citation type="submission" date="2019-05" db="EMBL/GenBank/DDBJ databases">
        <title>Streptomyces sp. NEAU-C151, a novel actinomycete isolated from soil.</title>
        <authorList>
            <person name="Han L."/>
            <person name="Jiang H."/>
        </authorList>
    </citation>
    <scope>NUCLEOTIDE SEQUENCE [LARGE SCALE GENOMIC DNA]</scope>
    <source>
        <strain evidence="3 4">NEAU-C151</strain>
    </source>
</reference>
<sequence length="174" mass="18676">MEIGDLPGWAALAVSIVSVIISYRLGVRSARASEQSAQASQVSAREARRSSDAAERSASAAEGSLALQRQEAEERQRAAEPQVELRVERTGGGSRLRLRNVGGAVATGVTIHDAPGISTQDRAFNFRAGISNVELAPGEAREFLIYRTGSPRMPTHLWVTWQGQEERVALAVPA</sequence>
<gene>
    <name evidence="3" type="ORF">FE633_03235</name>
</gene>
<keyword evidence="2" id="KW-0472">Membrane</keyword>
<comment type="caution">
    <text evidence="3">The sequence shown here is derived from an EMBL/GenBank/DDBJ whole genome shotgun (WGS) entry which is preliminary data.</text>
</comment>
<proteinExistence type="predicted"/>
<keyword evidence="2" id="KW-1133">Transmembrane helix</keyword>
<feature type="compositionally biased region" description="Low complexity" evidence="1">
    <location>
        <begin position="34"/>
        <end position="44"/>
    </location>
</feature>